<reference evidence="1" key="1">
    <citation type="submission" date="2023-04" db="EMBL/GenBank/DDBJ databases">
        <authorList>
            <person name="Li W."/>
        </authorList>
    </citation>
    <scope>NUCLEOTIDE SEQUENCE</scope>
    <source>
        <strain evidence="1">QITACRE101</strain>
    </source>
</reference>
<sequence length="292" mass="34223">MMSIMDEFKFAINEKYKQINTSFTNKELSELLFRESIFSHHENYTSAHIHTIHQQLEILSNEPFLKHDILQLEYCKSLTLFNSITESLNTNARVYGDNFIASCNFYYDSIGSYKNYISSYYQGDMNFSCIPLKIRLAIEIYFKNMIGYISSVQEILTGKKKGEICDYPLSISKLISFFQKEENNKYLDSFPVELSILQDINFWANNLVHTGIISYAWQNIAAIEFIKPLFKTRIDNITFHMEGFNYLSPNYKQEDLISDLNSFLSTKFRRVTVSCEIFKDKPLEGAFYSPRK</sequence>
<reference evidence="1" key="2">
    <citation type="submission" date="2023-10" db="EMBL/GenBank/DDBJ databases">
        <title>Analysis of Resistance Genes of Carbapenem-resistant Providencia rettgeri.</title>
        <authorList>
            <person name="Liu M."/>
        </authorList>
    </citation>
    <scope>NUCLEOTIDE SEQUENCE</scope>
    <source>
        <strain evidence="1">QITACRE101</strain>
    </source>
</reference>
<dbReference type="EMBL" id="JARVQW010000004">
    <property type="protein sequence ID" value="MDH2305935.1"/>
    <property type="molecule type" value="Genomic_DNA"/>
</dbReference>
<dbReference type="Proteomes" id="UP001162044">
    <property type="component" value="Unassembled WGS sequence"/>
</dbReference>
<comment type="caution">
    <text evidence="1">The sequence shown here is derived from an EMBL/GenBank/DDBJ whole genome shotgun (WGS) entry which is preliminary data.</text>
</comment>
<name>A0AB35LCU6_PRORE</name>
<evidence type="ECO:0000313" key="1">
    <source>
        <dbReference type="EMBL" id="MDH2305935.1"/>
    </source>
</evidence>
<protein>
    <submittedName>
        <fullName evidence="1">Uncharacterized protein</fullName>
    </submittedName>
</protein>
<dbReference type="AlphaFoldDB" id="A0AB35LCU6"/>
<gene>
    <name evidence="1" type="ORF">QDQ51_10995</name>
</gene>
<dbReference type="RefSeq" id="WP_209102437.1">
    <property type="nucleotide sequence ID" value="NZ_JACTAI010000007.1"/>
</dbReference>
<organism evidence="1 2">
    <name type="scientific">Providencia rettgeri</name>
    <dbReference type="NCBI Taxonomy" id="587"/>
    <lineage>
        <taxon>Bacteria</taxon>
        <taxon>Pseudomonadati</taxon>
        <taxon>Pseudomonadota</taxon>
        <taxon>Gammaproteobacteria</taxon>
        <taxon>Enterobacterales</taxon>
        <taxon>Morganellaceae</taxon>
        <taxon>Providencia</taxon>
    </lineage>
</organism>
<proteinExistence type="predicted"/>
<accession>A0AB35LCU6</accession>
<evidence type="ECO:0000313" key="2">
    <source>
        <dbReference type="Proteomes" id="UP001162044"/>
    </source>
</evidence>